<proteinExistence type="predicted"/>
<gene>
    <name evidence="1" type="ORF">LCGC14_2591080</name>
</gene>
<organism evidence="1">
    <name type="scientific">marine sediment metagenome</name>
    <dbReference type="NCBI Taxonomy" id="412755"/>
    <lineage>
        <taxon>unclassified sequences</taxon>
        <taxon>metagenomes</taxon>
        <taxon>ecological metagenomes</taxon>
    </lineage>
</organism>
<accession>A0A0F9D4D3</accession>
<sequence length="59" mass="6469">MLKGLDVVKEAGTPDRAFWKEFKGIKATETLVIELTAAGETPTAEQMPILNAVKILRVK</sequence>
<name>A0A0F9D4D3_9ZZZZ</name>
<dbReference type="EMBL" id="LAZR01043496">
    <property type="protein sequence ID" value="KKL06933.1"/>
    <property type="molecule type" value="Genomic_DNA"/>
</dbReference>
<reference evidence="1" key="1">
    <citation type="journal article" date="2015" name="Nature">
        <title>Complex archaea that bridge the gap between prokaryotes and eukaryotes.</title>
        <authorList>
            <person name="Spang A."/>
            <person name="Saw J.H."/>
            <person name="Jorgensen S.L."/>
            <person name="Zaremba-Niedzwiedzka K."/>
            <person name="Martijn J."/>
            <person name="Lind A.E."/>
            <person name="van Eijk R."/>
            <person name="Schleper C."/>
            <person name="Guy L."/>
            <person name="Ettema T.J."/>
        </authorList>
    </citation>
    <scope>NUCLEOTIDE SEQUENCE</scope>
</reference>
<dbReference type="AlphaFoldDB" id="A0A0F9D4D3"/>
<comment type="caution">
    <text evidence="1">The sequence shown here is derived from an EMBL/GenBank/DDBJ whole genome shotgun (WGS) entry which is preliminary data.</text>
</comment>
<protein>
    <submittedName>
        <fullName evidence="1">Uncharacterized protein</fullName>
    </submittedName>
</protein>
<evidence type="ECO:0000313" key="1">
    <source>
        <dbReference type="EMBL" id="KKL06933.1"/>
    </source>
</evidence>